<dbReference type="EMBL" id="JACOQG010000002">
    <property type="protein sequence ID" value="MBC5778514.1"/>
    <property type="molecule type" value="Genomic_DNA"/>
</dbReference>
<comment type="caution">
    <text evidence="2">The sequence shown here is derived from an EMBL/GenBank/DDBJ whole genome shotgun (WGS) entry which is preliminary data.</text>
</comment>
<evidence type="ECO:0000313" key="2">
    <source>
        <dbReference type="EMBL" id="MBC5778514.1"/>
    </source>
</evidence>
<protein>
    <submittedName>
        <fullName evidence="2">DEAD/DEAH box helicase</fullName>
    </submittedName>
</protein>
<dbReference type="Proteomes" id="UP000649826">
    <property type="component" value="Unassembled WGS sequence"/>
</dbReference>
<dbReference type="InterPro" id="IPR050496">
    <property type="entry name" value="SNF2_RAD54_helicase_repair"/>
</dbReference>
<feature type="domain" description="Helicase ATP-binding" evidence="1">
    <location>
        <begin position="24"/>
        <end position="177"/>
    </location>
</feature>
<dbReference type="SMART" id="SM00487">
    <property type="entry name" value="DEXDc"/>
    <property type="match status" value="1"/>
</dbReference>
<dbReference type="InterPro" id="IPR000330">
    <property type="entry name" value="SNF2_N"/>
</dbReference>
<keyword evidence="2" id="KW-0067">ATP-binding</keyword>
<dbReference type="RefSeq" id="WP_186994109.1">
    <property type="nucleotide sequence ID" value="NZ_JACOQG010000002.1"/>
</dbReference>
<keyword evidence="2" id="KW-0378">Hydrolase</keyword>
<evidence type="ECO:0000259" key="1">
    <source>
        <dbReference type="PROSITE" id="PS51192"/>
    </source>
</evidence>
<dbReference type="InterPro" id="IPR014001">
    <property type="entry name" value="Helicase_ATP-bd"/>
</dbReference>
<proteinExistence type="predicted"/>
<name>A0ABR7IER5_9FIRM</name>
<dbReference type="PANTHER" id="PTHR45629:SF7">
    <property type="entry name" value="DNA EXCISION REPAIR PROTEIN ERCC-6-RELATED"/>
    <property type="match status" value="1"/>
</dbReference>
<evidence type="ECO:0000313" key="3">
    <source>
        <dbReference type="Proteomes" id="UP000649826"/>
    </source>
</evidence>
<accession>A0ABR7IER5</accession>
<gene>
    <name evidence="2" type="ORF">H8Z82_02345</name>
</gene>
<dbReference type="PROSITE" id="PS51192">
    <property type="entry name" value="HELICASE_ATP_BIND_1"/>
    <property type="match status" value="1"/>
</dbReference>
<reference evidence="2 3" key="1">
    <citation type="submission" date="2020-08" db="EMBL/GenBank/DDBJ databases">
        <title>Genome public.</title>
        <authorList>
            <person name="Liu C."/>
            <person name="Sun Q."/>
        </authorList>
    </citation>
    <scope>NUCLEOTIDE SEQUENCE [LARGE SCALE GENOMIC DNA]</scope>
    <source>
        <strain evidence="2 3">M29</strain>
    </source>
</reference>
<dbReference type="PANTHER" id="PTHR45629">
    <property type="entry name" value="SNF2/RAD54 FAMILY MEMBER"/>
    <property type="match status" value="1"/>
</dbReference>
<keyword evidence="2" id="KW-0547">Nucleotide-binding</keyword>
<keyword evidence="2" id="KW-0347">Helicase</keyword>
<organism evidence="2 3">
    <name type="scientific">Blautia difficilis</name>
    <dbReference type="NCBI Taxonomy" id="2763027"/>
    <lineage>
        <taxon>Bacteria</taxon>
        <taxon>Bacillati</taxon>
        <taxon>Bacillota</taxon>
        <taxon>Clostridia</taxon>
        <taxon>Lachnospirales</taxon>
        <taxon>Lachnospiraceae</taxon>
        <taxon>Blautia</taxon>
    </lineage>
</organism>
<dbReference type="Gene3D" id="3.40.50.300">
    <property type="entry name" value="P-loop containing nucleotide triphosphate hydrolases"/>
    <property type="match status" value="2"/>
</dbReference>
<keyword evidence="3" id="KW-1185">Reference proteome</keyword>
<dbReference type="InterPro" id="IPR027417">
    <property type="entry name" value="P-loop_NTPase"/>
</dbReference>
<dbReference type="Pfam" id="PF00176">
    <property type="entry name" value="SNF2-rel_dom"/>
    <property type="match status" value="1"/>
</dbReference>
<sequence>MKYKAHDYQQYATDFIITHPVSCLILDMGLGKTVITLTALWLLLFDYFEIRRVLVIAPKRVAETTWPAEIKKWEHLYGMTFAVAMGTAVQRKEAIMSRADVTIIGRDNVSWMTKNVFFDFDMVIIDELSSFKSPKAQRFKDLKKVRPMAKRVVGLTGTPGNLMDLWAEIGILDMGQRLGRFIGGYRDRFFVPDKRNREIIFSYKPREGAEEKIYELISDISISMKAVDYLDMPECVCNRVSVSMSESEQALYDRMADEMILEYGEGQDIDAVNAAALSNKLQQMANGAVYDESGNVRNIHDRKLDALEDLIESANGKPLLVAYWFKHDRERILKRFPARDINTKKDIDDWNAGRIPVALIHPASAGHGLNLQEGGSTIVWFSLTWSLELYQQLNARLYRQGQKHTVVIEHLVTDGTVDEDILRAIERKDNTQNAMIEAVKARIGGMADDGRSNDEGI</sequence>
<dbReference type="SUPFAM" id="SSF52540">
    <property type="entry name" value="P-loop containing nucleoside triphosphate hydrolases"/>
    <property type="match status" value="2"/>
</dbReference>
<dbReference type="GO" id="GO:0004386">
    <property type="term" value="F:helicase activity"/>
    <property type="evidence" value="ECO:0007669"/>
    <property type="project" value="UniProtKB-KW"/>
</dbReference>